<reference evidence="1" key="1">
    <citation type="submission" date="2016-04" db="EMBL/GenBank/DDBJ databases">
        <authorList>
            <person name="Evans L.H."/>
            <person name="Alamgir A."/>
            <person name="Owens N."/>
            <person name="Weber N.D."/>
            <person name="Virtaneva K."/>
            <person name="Barbian K."/>
            <person name="Babar A."/>
            <person name="Rosenke K."/>
        </authorList>
    </citation>
    <scope>NUCLEOTIDE SEQUENCE</scope>
    <source>
        <strain evidence="1">86-2</strain>
    </source>
</reference>
<dbReference type="RefSeq" id="WP_296952504.1">
    <property type="nucleotide sequence ID" value="NZ_LT599021.1"/>
</dbReference>
<accession>A0A212KEU3</accession>
<gene>
    <name evidence="1" type="ORF">KL86DYS2_20016</name>
</gene>
<organism evidence="1">
    <name type="scientific">uncultured Dysgonomonas sp</name>
    <dbReference type="NCBI Taxonomy" id="206096"/>
    <lineage>
        <taxon>Bacteria</taxon>
        <taxon>Pseudomonadati</taxon>
        <taxon>Bacteroidota</taxon>
        <taxon>Bacteroidia</taxon>
        <taxon>Bacteroidales</taxon>
        <taxon>Dysgonomonadaceae</taxon>
        <taxon>Dysgonomonas</taxon>
        <taxon>environmental samples</taxon>
    </lineage>
</organism>
<dbReference type="AlphaFoldDB" id="A0A212KEU3"/>
<evidence type="ECO:0008006" key="2">
    <source>
        <dbReference type="Google" id="ProtNLM"/>
    </source>
</evidence>
<evidence type="ECO:0000313" key="1">
    <source>
        <dbReference type="EMBL" id="SBW10264.1"/>
    </source>
</evidence>
<dbReference type="EMBL" id="FLUL01000002">
    <property type="protein sequence ID" value="SBW10264.1"/>
    <property type="molecule type" value="Genomic_DNA"/>
</dbReference>
<dbReference type="Gene3D" id="2.40.128.720">
    <property type="match status" value="1"/>
</dbReference>
<proteinExistence type="predicted"/>
<name>A0A212KEU3_9BACT</name>
<protein>
    <recommendedName>
        <fullName evidence="2">DUF3836 domain-containing protein</fullName>
    </recommendedName>
</protein>
<sequence length="142" mass="16793">MKTIKLITLTIISFLSIGIYAQKKVEVTLKARQPQERESLIYKNNEITSKIVYEYDCNGYRTKRTSYEWNKTLGWVALSLYQFEYNTNDQIDNVYYTKWDIQKEKWTDISDLITYKYDSDGNLAAIERTKISGKPLELVSLY</sequence>